<protein>
    <submittedName>
        <fullName evidence="2">DUF547 domain-containing protein</fullName>
    </submittedName>
</protein>
<comment type="caution">
    <text evidence="2">The sequence shown here is derived from an EMBL/GenBank/DDBJ whole genome shotgun (WGS) entry which is preliminary data.</text>
</comment>
<dbReference type="Proteomes" id="UP000218327">
    <property type="component" value="Unassembled WGS sequence"/>
</dbReference>
<dbReference type="PANTHER" id="PTHR46361">
    <property type="entry name" value="ELECTRON CARRIER/ PROTEIN DISULFIDE OXIDOREDUCTASE"/>
    <property type="match status" value="1"/>
</dbReference>
<proteinExistence type="predicted"/>
<gene>
    <name evidence="2" type="ORF">COA96_02125</name>
</gene>
<name>A0A2A5B8U8_9GAMM</name>
<organism evidence="2 3">
    <name type="scientific">SAR86 cluster bacterium</name>
    <dbReference type="NCBI Taxonomy" id="2030880"/>
    <lineage>
        <taxon>Bacteria</taxon>
        <taxon>Pseudomonadati</taxon>
        <taxon>Pseudomonadota</taxon>
        <taxon>Gammaproteobacteria</taxon>
        <taxon>SAR86 cluster</taxon>
    </lineage>
</organism>
<evidence type="ECO:0000313" key="2">
    <source>
        <dbReference type="EMBL" id="PCJ27983.1"/>
    </source>
</evidence>
<sequence>MGKQTGILLVFLVLFYPVTALANFDHSQWGRLLDKHLVEINGGRETQLSYDGMLADRDILHAYLAGIAEVDREAFDNWELSDQLAFLINVYNAWTVELVLTEYPDIDSIKDIGFLFSSPWRQRIVFLFGERVSLDDIEHGMIRGWNRYKEPRIHFAVNCAAVGCPPLRGEAYVGDKLEQQLEDNTRLFLMDRTRNYFSSGRLYISSIFKWYEEDFEKGWMGVNSVAEFLLPYADVLELDNETKSSLDKGQLRIRYLKYDWNLNRVP</sequence>
<dbReference type="PANTHER" id="PTHR46361:SF3">
    <property type="entry name" value="ELECTRON CARRIER_ PROTEIN DISULFIDE OXIDOREDUCTASE"/>
    <property type="match status" value="1"/>
</dbReference>
<evidence type="ECO:0000259" key="1">
    <source>
        <dbReference type="Pfam" id="PF04784"/>
    </source>
</evidence>
<dbReference type="EMBL" id="NVVJ01000004">
    <property type="protein sequence ID" value="PCJ27983.1"/>
    <property type="molecule type" value="Genomic_DNA"/>
</dbReference>
<dbReference type="Pfam" id="PF04784">
    <property type="entry name" value="DUF547"/>
    <property type="match status" value="1"/>
</dbReference>
<feature type="domain" description="DUF547" evidence="1">
    <location>
        <begin position="76"/>
        <end position="189"/>
    </location>
</feature>
<dbReference type="AlphaFoldDB" id="A0A2A5B8U8"/>
<accession>A0A2A5B8U8</accession>
<evidence type="ECO:0000313" key="3">
    <source>
        <dbReference type="Proteomes" id="UP000218327"/>
    </source>
</evidence>
<reference evidence="3" key="1">
    <citation type="submission" date="2017-08" db="EMBL/GenBank/DDBJ databases">
        <title>A dynamic microbial community with high functional redundancy inhabits the cold, oxic subseafloor aquifer.</title>
        <authorList>
            <person name="Tully B.J."/>
            <person name="Wheat C.G."/>
            <person name="Glazer B.T."/>
            <person name="Huber J.A."/>
        </authorList>
    </citation>
    <scope>NUCLEOTIDE SEQUENCE [LARGE SCALE GENOMIC DNA]</scope>
</reference>
<dbReference type="InterPro" id="IPR006869">
    <property type="entry name" value="DUF547"/>
</dbReference>